<proteinExistence type="predicted"/>
<evidence type="ECO:0000313" key="2">
    <source>
        <dbReference type="Proteomes" id="UP001148838"/>
    </source>
</evidence>
<protein>
    <submittedName>
        <fullName evidence="1">Uncharacterized protein</fullName>
    </submittedName>
</protein>
<organism evidence="1 2">
    <name type="scientific">Periplaneta americana</name>
    <name type="common">American cockroach</name>
    <name type="synonym">Blatta americana</name>
    <dbReference type="NCBI Taxonomy" id="6978"/>
    <lineage>
        <taxon>Eukaryota</taxon>
        <taxon>Metazoa</taxon>
        <taxon>Ecdysozoa</taxon>
        <taxon>Arthropoda</taxon>
        <taxon>Hexapoda</taxon>
        <taxon>Insecta</taxon>
        <taxon>Pterygota</taxon>
        <taxon>Neoptera</taxon>
        <taxon>Polyneoptera</taxon>
        <taxon>Dictyoptera</taxon>
        <taxon>Blattodea</taxon>
        <taxon>Blattoidea</taxon>
        <taxon>Blattidae</taxon>
        <taxon>Blattinae</taxon>
        <taxon>Periplaneta</taxon>
    </lineage>
</organism>
<sequence length="296" mass="34177">MVVGRPEEKRPLGRPRRRWEDNIKMNLREVGYADGDWITLVLDRDRWRAYVRAAMNLRSLILEGSLGKAIVKYDEYEELRWDGIVTIVSWQERVFRLWWGKRKVKRDDRYEGIEEFKVMSTPSLWLDKRDLQCQKLSTTVQENTTLNTREETHQRTKLFKQRANTDLDLSTELAYQESAACFQTETPDASRSSVGAVVTLQYETNFEDGASARTLKRPATPNAFNVSCEEEFFLDDNNALSESAMRIGYKICHEIAKELKTFNEGKVAVMRVRHCVSVLLWLGIEVPCGARAALAG</sequence>
<reference evidence="1 2" key="1">
    <citation type="journal article" date="2022" name="Allergy">
        <title>Genome assembly and annotation of Periplaneta americana reveal a comprehensive cockroach allergen profile.</title>
        <authorList>
            <person name="Wang L."/>
            <person name="Xiong Q."/>
            <person name="Saelim N."/>
            <person name="Wang L."/>
            <person name="Nong W."/>
            <person name="Wan A.T."/>
            <person name="Shi M."/>
            <person name="Liu X."/>
            <person name="Cao Q."/>
            <person name="Hui J.H.L."/>
            <person name="Sookrung N."/>
            <person name="Leung T.F."/>
            <person name="Tungtrongchitr A."/>
            <person name="Tsui S.K.W."/>
        </authorList>
    </citation>
    <scope>NUCLEOTIDE SEQUENCE [LARGE SCALE GENOMIC DNA]</scope>
    <source>
        <strain evidence="1">PWHHKU_190912</strain>
    </source>
</reference>
<evidence type="ECO:0000313" key="1">
    <source>
        <dbReference type="EMBL" id="KAJ4446747.1"/>
    </source>
</evidence>
<dbReference type="Proteomes" id="UP001148838">
    <property type="component" value="Unassembled WGS sequence"/>
</dbReference>
<name>A0ABQ8TM03_PERAM</name>
<comment type="caution">
    <text evidence="1">The sequence shown here is derived from an EMBL/GenBank/DDBJ whole genome shotgun (WGS) entry which is preliminary data.</text>
</comment>
<keyword evidence="2" id="KW-1185">Reference proteome</keyword>
<accession>A0ABQ8TM03</accession>
<dbReference type="EMBL" id="JAJSOF020000009">
    <property type="protein sequence ID" value="KAJ4446747.1"/>
    <property type="molecule type" value="Genomic_DNA"/>
</dbReference>
<gene>
    <name evidence="1" type="ORF">ANN_13444</name>
</gene>